<keyword evidence="2" id="KW-1185">Reference proteome</keyword>
<organism evidence="1 2">
    <name type="scientific">Sphenodon punctatus</name>
    <name type="common">Tuatara</name>
    <name type="synonym">Hatteria punctata</name>
    <dbReference type="NCBI Taxonomy" id="8508"/>
    <lineage>
        <taxon>Eukaryota</taxon>
        <taxon>Metazoa</taxon>
        <taxon>Chordata</taxon>
        <taxon>Craniata</taxon>
        <taxon>Vertebrata</taxon>
        <taxon>Euteleostomi</taxon>
        <taxon>Lepidosauria</taxon>
        <taxon>Sphenodontia</taxon>
        <taxon>Sphenodontidae</taxon>
        <taxon>Sphenodon</taxon>
    </lineage>
</organism>
<reference evidence="1" key="1">
    <citation type="submission" date="2025-08" db="UniProtKB">
        <authorList>
            <consortium name="Ensembl"/>
        </authorList>
    </citation>
    <scope>IDENTIFICATION</scope>
</reference>
<evidence type="ECO:0008006" key="3">
    <source>
        <dbReference type="Google" id="ProtNLM"/>
    </source>
</evidence>
<name>A0A8D0H2Q6_SPHPU</name>
<dbReference type="AlphaFoldDB" id="A0A8D0H2Q6"/>
<dbReference type="Proteomes" id="UP000694392">
    <property type="component" value="Unplaced"/>
</dbReference>
<proteinExistence type="predicted"/>
<reference evidence="1" key="2">
    <citation type="submission" date="2025-09" db="UniProtKB">
        <authorList>
            <consortium name="Ensembl"/>
        </authorList>
    </citation>
    <scope>IDENTIFICATION</scope>
</reference>
<accession>A0A8D0H2Q6</accession>
<dbReference type="Gene3D" id="1.20.5.190">
    <property type="match status" value="1"/>
</dbReference>
<dbReference type="GO" id="GO:0006357">
    <property type="term" value="P:regulation of transcription by RNA polymerase II"/>
    <property type="evidence" value="ECO:0007669"/>
    <property type="project" value="TreeGrafter"/>
</dbReference>
<dbReference type="Pfam" id="PF00612">
    <property type="entry name" value="IQ"/>
    <property type="match status" value="2"/>
</dbReference>
<dbReference type="GO" id="GO:0005634">
    <property type="term" value="C:nucleus"/>
    <property type="evidence" value="ECO:0007669"/>
    <property type="project" value="TreeGrafter"/>
</dbReference>
<evidence type="ECO:0000313" key="2">
    <source>
        <dbReference type="Proteomes" id="UP000694392"/>
    </source>
</evidence>
<dbReference type="PANTHER" id="PTHR23335">
    <property type="entry name" value="CALMODULIN-BINDING TRANSCRIPTION ACTIVATOR CAMTA"/>
    <property type="match status" value="1"/>
</dbReference>
<dbReference type="GO" id="GO:0003690">
    <property type="term" value="F:double-stranded DNA binding"/>
    <property type="evidence" value="ECO:0007669"/>
    <property type="project" value="TreeGrafter"/>
</dbReference>
<dbReference type="GeneTree" id="ENSGT00940000160105"/>
<dbReference type="InterPro" id="IPR000048">
    <property type="entry name" value="IQ_motif_EF-hand-BS"/>
</dbReference>
<dbReference type="Ensembl" id="ENSSPUT00000016887.1">
    <property type="protein sequence ID" value="ENSSPUP00000015840.1"/>
    <property type="gene ID" value="ENSSPUG00000012242.1"/>
</dbReference>
<evidence type="ECO:0000313" key="1">
    <source>
        <dbReference type="Ensembl" id="ENSSPUP00000015840.1"/>
    </source>
</evidence>
<dbReference type="GO" id="GO:0003712">
    <property type="term" value="F:transcription coregulator activity"/>
    <property type="evidence" value="ECO:0007669"/>
    <property type="project" value="TreeGrafter"/>
</dbReference>
<sequence>MESDFALLTLSDHEQRELYEAAKIIQTAFRKYKGRRLKEQQEMAAAIIQRCYRKYKQVRGTGELAKRPRCSLPGADWGSVLPVNPALLLSVLQADLDRPEGNEHLCVCAPYPREPLVRGVVVGGG</sequence>
<dbReference type="PANTHER" id="PTHR23335:SF9">
    <property type="entry name" value="CALMODULIN-BINDING TRANSCRIPTION ACTIVATOR 2"/>
    <property type="match status" value="1"/>
</dbReference>
<protein>
    <recommendedName>
        <fullName evidence="3">Calmodulin-binding transcription activator 1</fullName>
    </recommendedName>
</protein>